<sequence>MIQCQKVVPLQVLVVVVPSDRSTLSKSPARVCGPLGYPLVLPSNKFLPDKTSEKIEPTTISLHPSEMTIRLRILGVNLEIYHSSCLLDFELSFA</sequence>
<accession>A0AAV4QI33</accession>
<evidence type="ECO:0000313" key="2">
    <source>
        <dbReference type="Proteomes" id="UP001054945"/>
    </source>
</evidence>
<dbReference type="Proteomes" id="UP001054945">
    <property type="component" value="Unassembled WGS sequence"/>
</dbReference>
<reference evidence="1 2" key="1">
    <citation type="submission" date="2021-06" db="EMBL/GenBank/DDBJ databases">
        <title>Caerostris extrusa draft genome.</title>
        <authorList>
            <person name="Kono N."/>
            <person name="Arakawa K."/>
        </authorList>
    </citation>
    <scope>NUCLEOTIDE SEQUENCE [LARGE SCALE GENOMIC DNA]</scope>
</reference>
<evidence type="ECO:0000313" key="1">
    <source>
        <dbReference type="EMBL" id="GIY07715.1"/>
    </source>
</evidence>
<comment type="caution">
    <text evidence="1">The sequence shown here is derived from an EMBL/GenBank/DDBJ whole genome shotgun (WGS) entry which is preliminary data.</text>
</comment>
<dbReference type="AlphaFoldDB" id="A0AAV4QI33"/>
<keyword evidence="2" id="KW-1185">Reference proteome</keyword>
<protein>
    <submittedName>
        <fullName evidence="1">Uncharacterized protein</fullName>
    </submittedName>
</protein>
<dbReference type="EMBL" id="BPLR01006143">
    <property type="protein sequence ID" value="GIY07715.1"/>
    <property type="molecule type" value="Genomic_DNA"/>
</dbReference>
<gene>
    <name evidence="1" type="ORF">CEXT_636681</name>
</gene>
<name>A0AAV4QI33_CAEEX</name>
<proteinExistence type="predicted"/>
<organism evidence="1 2">
    <name type="scientific">Caerostris extrusa</name>
    <name type="common">Bark spider</name>
    <name type="synonym">Caerostris bankana</name>
    <dbReference type="NCBI Taxonomy" id="172846"/>
    <lineage>
        <taxon>Eukaryota</taxon>
        <taxon>Metazoa</taxon>
        <taxon>Ecdysozoa</taxon>
        <taxon>Arthropoda</taxon>
        <taxon>Chelicerata</taxon>
        <taxon>Arachnida</taxon>
        <taxon>Araneae</taxon>
        <taxon>Araneomorphae</taxon>
        <taxon>Entelegynae</taxon>
        <taxon>Araneoidea</taxon>
        <taxon>Araneidae</taxon>
        <taxon>Caerostris</taxon>
    </lineage>
</organism>